<dbReference type="Gene3D" id="1.10.287.70">
    <property type="match status" value="1"/>
</dbReference>
<dbReference type="CDD" id="cd18317">
    <property type="entry name" value="BTB_POZ_Kv"/>
    <property type="match status" value="1"/>
</dbReference>
<dbReference type="PRINTS" id="PR01498">
    <property type="entry name" value="SHAWCHANNEL"/>
</dbReference>
<evidence type="ECO:0000256" key="6">
    <source>
        <dbReference type="ARBA" id="ARBA00022882"/>
    </source>
</evidence>
<dbReference type="SUPFAM" id="SSF54695">
    <property type="entry name" value="POZ domain"/>
    <property type="match status" value="1"/>
</dbReference>
<feature type="transmembrane region" description="Helical" evidence="13">
    <location>
        <begin position="348"/>
        <end position="370"/>
    </location>
</feature>
<dbReference type="FunFam" id="1.10.287.70:FF:000028">
    <property type="entry name" value="potassium voltage-gated channel subfamily D member 3"/>
    <property type="match status" value="1"/>
</dbReference>
<evidence type="ECO:0000256" key="5">
    <source>
        <dbReference type="ARBA" id="ARBA00022826"/>
    </source>
</evidence>
<evidence type="ECO:0000256" key="4">
    <source>
        <dbReference type="ARBA" id="ARBA00022692"/>
    </source>
</evidence>
<evidence type="ECO:0000313" key="15">
    <source>
        <dbReference type="EMBL" id="KAK7108918.1"/>
    </source>
</evidence>
<dbReference type="PRINTS" id="PR00169">
    <property type="entry name" value="KCHANNEL"/>
</dbReference>
<keyword evidence="3" id="KW-0633">Potassium transport</keyword>
<keyword evidence="6" id="KW-0851">Voltage-gated channel</keyword>
<keyword evidence="8 13" id="KW-1133">Transmembrane helix</keyword>
<evidence type="ECO:0000256" key="10">
    <source>
        <dbReference type="ARBA" id="ARBA00023136"/>
    </source>
</evidence>
<dbReference type="InterPro" id="IPR003131">
    <property type="entry name" value="T1-type_BTB"/>
</dbReference>
<dbReference type="PANTHER" id="PTHR11537">
    <property type="entry name" value="VOLTAGE-GATED POTASSIUM CHANNEL"/>
    <property type="match status" value="1"/>
</dbReference>
<comment type="caution">
    <text evidence="15">The sequence shown here is derived from an EMBL/GenBank/DDBJ whole genome shotgun (WGS) entry which is preliminary data.</text>
</comment>
<feature type="transmembrane region" description="Helical" evidence="13">
    <location>
        <begin position="401"/>
        <end position="421"/>
    </location>
</feature>
<feature type="transmembrane region" description="Helical" evidence="13">
    <location>
        <begin position="377"/>
        <end position="395"/>
    </location>
</feature>
<feature type="domain" description="BTB" evidence="14">
    <location>
        <begin position="113"/>
        <end position="213"/>
    </location>
</feature>
<dbReference type="GO" id="GO:0008076">
    <property type="term" value="C:voltage-gated potassium channel complex"/>
    <property type="evidence" value="ECO:0007669"/>
    <property type="project" value="InterPro"/>
</dbReference>
<evidence type="ECO:0000313" key="16">
    <source>
        <dbReference type="Proteomes" id="UP001374579"/>
    </source>
</evidence>
<feature type="region of interest" description="Disordered" evidence="12">
    <location>
        <begin position="1"/>
        <end position="55"/>
    </location>
</feature>
<keyword evidence="9" id="KW-0406">Ion transport</keyword>
<keyword evidence="5" id="KW-0631">Potassium channel</keyword>
<dbReference type="GO" id="GO:0051260">
    <property type="term" value="P:protein homooligomerization"/>
    <property type="evidence" value="ECO:0007669"/>
    <property type="project" value="InterPro"/>
</dbReference>
<dbReference type="InterPro" id="IPR003974">
    <property type="entry name" value="K_chnl_volt-dep_Kv3"/>
</dbReference>
<dbReference type="Pfam" id="PF00520">
    <property type="entry name" value="Ion_trans"/>
    <property type="match status" value="1"/>
</dbReference>
<keyword evidence="16" id="KW-1185">Reference proteome</keyword>
<keyword evidence="7" id="KW-0630">Potassium</keyword>
<evidence type="ECO:0000256" key="2">
    <source>
        <dbReference type="ARBA" id="ARBA00022448"/>
    </source>
</evidence>
<keyword evidence="10 13" id="KW-0472">Membrane</keyword>
<evidence type="ECO:0000259" key="14">
    <source>
        <dbReference type="SMART" id="SM00225"/>
    </source>
</evidence>
<keyword evidence="2" id="KW-0813">Transport</keyword>
<dbReference type="Proteomes" id="UP001374579">
    <property type="component" value="Unassembled WGS sequence"/>
</dbReference>
<gene>
    <name evidence="15" type="ORF">V1264_013056</name>
</gene>
<dbReference type="PRINTS" id="PR01491">
    <property type="entry name" value="KVCHANNEL"/>
</dbReference>
<evidence type="ECO:0000256" key="9">
    <source>
        <dbReference type="ARBA" id="ARBA00023065"/>
    </source>
</evidence>
<feature type="transmembrane region" description="Helical" evidence="13">
    <location>
        <begin position="270"/>
        <end position="288"/>
    </location>
</feature>
<dbReference type="GO" id="GO:0001508">
    <property type="term" value="P:action potential"/>
    <property type="evidence" value="ECO:0007669"/>
    <property type="project" value="TreeGrafter"/>
</dbReference>
<dbReference type="Pfam" id="PF02214">
    <property type="entry name" value="BTB_2"/>
    <property type="match status" value="1"/>
</dbReference>
<accession>A0AAN9GHC2</accession>
<evidence type="ECO:0000256" key="7">
    <source>
        <dbReference type="ARBA" id="ARBA00022958"/>
    </source>
</evidence>
<organism evidence="15 16">
    <name type="scientific">Littorina saxatilis</name>
    <dbReference type="NCBI Taxonomy" id="31220"/>
    <lineage>
        <taxon>Eukaryota</taxon>
        <taxon>Metazoa</taxon>
        <taxon>Spiralia</taxon>
        <taxon>Lophotrochozoa</taxon>
        <taxon>Mollusca</taxon>
        <taxon>Gastropoda</taxon>
        <taxon>Caenogastropoda</taxon>
        <taxon>Littorinimorpha</taxon>
        <taxon>Littorinoidea</taxon>
        <taxon>Littorinidae</taxon>
        <taxon>Littorina</taxon>
    </lineage>
</organism>
<dbReference type="InterPro" id="IPR000210">
    <property type="entry name" value="BTB/POZ_dom"/>
</dbReference>
<evidence type="ECO:0000256" key="3">
    <source>
        <dbReference type="ARBA" id="ARBA00022538"/>
    </source>
</evidence>
<keyword evidence="4 13" id="KW-0812">Transmembrane</keyword>
<dbReference type="InterPro" id="IPR027359">
    <property type="entry name" value="Volt_channel_dom_sf"/>
</dbReference>
<feature type="compositionally biased region" description="Acidic residues" evidence="12">
    <location>
        <begin position="37"/>
        <end position="53"/>
    </location>
</feature>
<dbReference type="EMBL" id="JBAMIC010000003">
    <property type="protein sequence ID" value="KAK7108918.1"/>
    <property type="molecule type" value="Genomic_DNA"/>
</dbReference>
<comment type="subcellular location">
    <subcellularLocation>
        <location evidence="1">Membrane</location>
        <topology evidence="1">Multi-pass membrane protein</topology>
    </subcellularLocation>
</comment>
<evidence type="ECO:0000256" key="12">
    <source>
        <dbReference type="SAM" id="MobiDB-lite"/>
    </source>
</evidence>
<feature type="transmembrane region" description="Helical" evidence="13">
    <location>
        <begin position="504"/>
        <end position="529"/>
    </location>
</feature>
<feature type="transmembrane region" description="Helical" evidence="13">
    <location>
        <begin position="450"/>
        <end position="470"/>
    </location>
</feature>
<dbReference type="GO" id="GO:0005249">
    <property type="term" value="F:voltage-gated potassium channel activity"/>
    <property type="evidence" value="ECO:0007669"/>
    <property type="project" value="InterPro"/>
</dbReference>
<dbReference type="Gene3D" id="3.30.710.10">
    <property type="entry name" value="Potassium Channel Kv1.1, Chain A"/>
    <property type="match status" value="1"/>
</dbReference>
<evidence type="ECO:0000256" key="11">
    <source>
        <dbReference type="ARBA" id="ARBA00023303"/>
    </source>
</evidence>
<name>A0AAN9GHC2_9CAEN</name>
<dbReference type="InterPro" id="IPR028325">
    <property type="entry name" value="VG_K_chnl"/>
</dbReference>
<dbReference type="InterPro" id="IPR003968">
    <property type="entry name" value="K_chnl_volt-dep_Kv"/>
</dbReference>
<keyword evidence="11" id="KW-0407">Ion channel</keyword>
<proteinExistence type="predicted"/>
<feature type="compositionally biased region" description="Polar residues" evidence="12">
    <location>
        <begin position="644"/>
        <end position="653"/>
    </location>
</feature>
<evidence type="ECO:0000256" key="1">
    <source>
        <dbReference type="ARBA" id="ARBA00004141"/>
    </source>
</evidence>
<sequence>MKHASSGQDHDEERGPRKDRNKHHTGADDKDDLQHLDEDEEEDEEDEDFDDADWSSRPLKRVGEWRGCGQGRKMDGKHSRAKDKQSVLAALLPGSEIRGPSHCVLVNTGATRELLKFNIGGTIFETYRSTLHKLPHSPLADDGFLRKYYQEARGQYFFDRDPEVFGAILNYLRTGEFHLPTKYCGPAMKTEMEFWGIEEDEIEECCWNSYSAWTSTLEALQKLEKDRKVNMPGSVELFLRPGEKVTKCRRIQIKGWNILNNPHSSIYGQIYSYVSLTFVVISIFSFIAQTHEVFRVDVETPTGTNATVNLTTGNANTTGINATESGASSTTASSPVSDVDIRDDVHPAMLYIDAACLAYFLTEFALRFVFSPRKCKLLMLPMTVFELLALLPDLIEFGVRLFYPALGTMAAVDVINFLRLLRVFRIFRLMRHFPGLWILFYTLKASAKELLLLLLFLCVGMLFFASLIYYTDDREVFTSIPMACWWSIITMTTVGYGDIYPTSGWGYVIGSMTAICGVLVIGFTVPVLVNNFILYYQHTQCAISREGAKKRREEVKQNIKTDEEALHAAAASPTAALSASHGVTTLSDGVKNADDRQAKMERLRKLHVHGFPEESGVNPVDSVEFKERNGNSLSSTDYHLASQGEASQESSHL</sequence>
<dbReference type="InterPro" id="IPR005821">
    <property type="entry name" value="Ion_trans_dom"/>
</dbReference>
<dbReference type="AlphaFoldDB" id="A0AAN9GHC2"/>
<reference evidence="15 16" key="1">
    <citation type="submission" date="2024-02" db="EMBL/GenBank/DDBJ databases">
        <title>Chromosome-scale genome assembly of the rough periwinkle Littorina saxatilis.</title>
        <authorList>
            <person name="De Jode A."/>
            <person name="Faria R."/>
            <person name="Formenti G."/>
            <person name="Sims Y."/>
            <person name="Smith T.P."/>
            <person name="Tracey A."/>
            <person name="Wood J.M.D."/>
            <person name="Zagrodzka Z.B."/>
            <person name="Johannesson K."/>
            <person name="Butlin R.K."/>
            <person name="Leder E.H."/>
        </authorList>
    </citation>
    <scope>NUCLEOTIDE SEQUENCE [LARGE SCALE GENOMIC DNA]</scope>
    <source>
        <strain evidence="15">Snail1</strain>
        <tissue evidence="15">Muscle</tissue>
    </source>
</reference>
<feature type="region of interest" description="Disordered" evidence="12">
    <location>
        <begin position="627"/>
        <end position="653"/>
    </location>
</feature>
<protein>
    <recommendedName>
        <fullName evidence="14">BTB domain-containing protein</fullName>
    </recommendedName>
</protein>
<dbReference type="InterPro" id="IPR011333">
    <property type="entry name" value="SKP1/BTB/POZ_sf"/>
</dbReference>
<dbReference type="PANTHER" id="PTHR11537:SF254">
    <property type="entry name" value="POTASSIUM VOLTAGE-GATED CHANNEL PROTEIN SHAB"/>
    <property type="match status" value="1"/>
</dbReference>
<dbReference type="SMART" id="SM00225">
    <property type="entry name" value="BTB"/>
    <property type="match status" value="1"/>
</dbReference>
<evidence type="ECO:0000256" key="13">
    <source>
        <dbReference type="SAM" id="Phobius"/>
    </source>
</evidence>
<feature type="compositionally biased region" description="Basic and acidic residues" evidence="12">
    <location>
        <begin position="8"/>
        <end position="18"/>
    </location>
</feature>
<feature type="compositionally biased region" description="Basic and acidic residues" evidence="12">
    <location>
        <begin position="25"/>
        <end position="36"/>
    </location>
</feature>
<evidence type="ECO:0000256" key="8">
    <source>
        <dbReference type="ARBA" id="ARBA00022989"/>
    </source>
</evidence>
<dbReference type="SUPFAM" id="SSF81324">
    <property type="entry name" value="Voltage-gated potassium channels"/>
    <property type="match status" value="1"/>
</dbReference>
<dbReference type="Gene3D" id="1.20.120.350">
    <property type="entry name" value="Voltage-gated potassium channels. Chain C"/>
    <property type="match status" value="1"/>
</dbReference>